<dbReference type="Gene3D" id="1.10.10.200">
    <property type="match status" value="1"/>
</dbReference>
<evidence type="ECO:0000256" key="11">
    <source>
        <dbReference type="PROSITE-ProRule" id="PRU00450"/>
    </source>
</evidence>
<dbReference type="InterPro" id="IPR036397">
    <property type="entry name" value="RNaseH_sf"/>
</dbReference>
<keyword evidence="10" id="KW-0238">DNA-binding</keyword>
<evidence type="ECO:0000256" key="7">
    <source>
        <dbReference type="ARBA" id="ARBA00022801"/>
    </source>
</evidence>
<dbReference type="InterPro" id="IPR001584">
    <property type="entry name" value="Integrase_cat-core"/>
</dbReference>
<evidence type="ECO:0000313" key="18">
    <source>
        <dbReference type="Ensembl" id="ENSCJAP00000075462.1"/>
    </source>
</evidence>
<keyword evidence="7" id="KW-0378">Hydrolase</keyword>
<feature type="domain" description="RNase H type-1" evidence="15">
    <location>
        <begin position="364"/>
        <end position="495"/>
    </location>
</feature>
<dbReference type="InterPro" id="IPR043502">
    <property type="entry name" value="DNA/RNA_pol_sf"/>
</dbReference>
<organism evidence="18 19">
    <name type="scientific">Callithrix jacchus</name>
    <name type="common">White-tufted-ear marmoset</name>
    <name type="synonym">Simia Jacchus</name>
    <dbReference type="NCBI Taxonomy" id="9483"/>
    <lineage>
        <taxon>Eukaryota</taxon>
        <taxon>Metazoa</taxon>
        <taxon>Chordata</taxon>
        <taxon>Craniata</taxon>
        <taxon>Vertebrata</taxon>
        <taxon>Euteleostomi</taxon>
        <taxon>Mammalia</taxon>
        <taxon>Eutheria</taxon>
        <taxon>Euarchontoglires</taxon>
        <taxon>Primates</taxon>
        <taxon>Haplorrhini</taxon>
        <taxon>Platyrrhini</taxon>
        <taxon>Cebidae</taxon>
        <taxon>Callitrichinae</taxon>
        <taxon>Callithrix</taxon>
        <taxon>Callithrix</taxon>
    </lineage>
</organism>
<dbReference type="Gene3D" id="2.30.30.10">
    <property type="entry name" value="Integrase, C-terminal domain superfamily, retroviral"/>
    <property type="match status" value="1"/>
</dbReference>
<keyword evidence="5" id="KW-0479">Metal-binding</keyword>
<dbReference type="GO" id="GO:0006261">
    <property type="term" value="P:DNA-templated DNA replication"/>
    <property type="evidence" value="ECO:0007669"/>
    <property type="project" value="UniProtKB-ARBA"/>
</dbReference>
<feature type="domain" description="Integrase-type" evidence="13">
    <location>
        <begin position="502"/>
        <end position="543"/>
    </location>
</feature>
<evidence type="ECO:0000259" key="15">
    <source>
        <dbReference type="PROSITE" id="PS50879"/>
    </source>
</evidence>
<comment type="similarity">
    <text evidence="1">Belongs to the beta type-B retroviral polymerase family. HERV class-II K(HML-2) pol subfamily.</text>
</comment>
<evidence type="ECO:0000259" key="14">
    <source>
        <dbReference type="PROSITE" id="PS50878"/>
    </source>
</evidence>
<dbReference type="PANTHER" id="PTHR41694">
    <property type="entry name" value="ENDOGENOUS RETROVIRUS GROUP K MEMBER POL PROTEIN"/>
    <property type="match status" value="1"/>
</dbReference>
<dbReference type="Pfam" id="PF00665">
    <property type="entry name" value="rve"/>
    <property type="match status" value="1"/>
</dbReference>
<name>A0A5F4WCU6_CALJA</name>
<protein>
    <submittedName>
        <fullName evidence="18">Uncharacterized protein</fullName>
    </submittedName>
</protein>
<dbReference type="InterPro" id="IPR010661">
    <property type="entry name" value="RVT_thumb"/>
</dbReference>
<dbReference type="GO" id="GO:0003677">
    <property type="term" value="F:DNA binding"/>
    <property type="evidence" value="ECO:0007669"/>
    <property type="project" value="UniProtKB-KW"/>
</dbReference>
<dbReference type="GO" id="GO:0003964">
    <property type="term" value="F:RNA-directed DNA polymerase activity"/>
    <property type="evidence" value="ECO:0007669"/>
    <property type="project" value="UniProtKB-KW"/>
</dbReference>
<evidence type="ECO:0000313" key="19">
    <source>
        <dbReference type="Proteomes" id="UP000008225"/>
    </source>
</evidence>
<keyword evidence="3" id="KW-0548">Nucleotidyltransferase</keyword>
<dbReference type="InterPro" id="IPR036862">
    <property type="entry name" value="Integrase_C_dom_sf_retrovir"/>
</dbReference>
<keyword evidence="9" id="KW-0695">RNA-directed DNA polymerase</keyword>
<reference evidence="18" key="1">
    <citation type="submission" date="2009-03" db="EMBL/GenBank/DDBJ databases">
        <authorList>
            <person name="Warren W."/>
            <person name="Ye L."/>
            <person name="Minx P."/>
            <person name="Worley K."/>
            <person name="Gibbs R."/>
            <person name="Wilson R.K."/>
        </authorList>
    </citation>
    <scope>NUCLEOTIDE SEQUENCE [LARGE SCALE GENOMIC DNA]</scope>
</reference>
<evidence type="ECO:0000259" key="17">
    <source>
        <dbReference type="PROSITE" id="PS51027"/>
    </source>
</evidence>
<dbReference type="CDD" id="cd09273">
    <property type="entry name" value="RNase_HI_RT_Bel"/>
    <property type="match status" value="1"/>
</dbReference>
<dbReference type="InterPro" id="IPR017856">
    <property type="entry name" value="Integrase-like_N"/>
</dbReference>
<keyword evidence="8" id="KW-0229">DNA integration</keyword>
<evidence type="ECO:0000256" key="9">
    <source>
        <dbReference type="ARBA" id="ARBA00022918"/>
    </source>
</evidence>
<keyword evidence="4" id="KW-0540">Nuclease</keyword>
<dbReference type="AlphaFoldDB" id="A0A5F4WCU6"/>
<dbReference type="Pfam" id="PF06817">
    <property type="entry name" value="RVT_thumb"/>
    <property type="match status" value="1"/>
</dbReference>
<dbReference type="PROSITE" id="PS50994">
    <property type="entry name" value="INTEGRASE"/>
    <property type="match status" value="1"/>
</dbReference>
<dbReference type="PROSITE" id="PS50878">
    <property type="entry name" value="RT_POL"/>
    <property type="match status" value="1"/>
</dbReference>
<keyword evidence="2" id="KW-0808">Transferase</keyword>
<reference evidence="18" key="2">
    <citation type="submission" date="2025-08" db="UniProtKB">
        <authorList>
            <consortium name="Ensembl"/>
        </authorList>
    </citation>
    <scope>IDENTIFICATION</scope>
</reference>
<dbReference type="InterPro" id="IPR000477">
    <property type="entry name" value="RT_dom"/>
</dbReference>
<dbReference type="GO" id="GO:0004523">
    <property type="term" value="F:RNA-DNA hybrid ribonuclease activity"/>
    <property type="evidence" value="ECO:0007669"/>
    <property type="project" value="InterPro"/>
</dbReference>
<dbReference type="PANTHER" id="PTHR41694:SF3">
    <property type="entry name" value="RNA-DIRECTED DNA POLYMERASE-RELATED"/>
    <property type="match status" value="1"/>
</dbReference>
<keyword evidence="6" id="KW-0255">Endonuclease</keyword>
<keyword evidence="19" id="KW-1185">Reference proteome</keyword>
<evidence type="ECO:0000256" key="2">
    <source>
        <dbReference type="ARBA" id="ARBA00022679"/>
    </source>
</evidence>
<evidence type="ECO:0000256" key="12">
    <source>
        <dbReference type="PROSITE-ProRule" id="PRU00506"/>
    </source>
</evidence>
<dbReference type="Pfam" id="PF00075">
    <property type="entry name" value="RNase_H"/>
    <property type="match status" value="1"/>
</dbReference>
<proteinExistence type="inferred from homology"/>
<evidence type="ECO:0000256" key="8">
    <source>
        <dbReference type="ARBA" id="ARBA00022908"/>
    </source>
</evidence>
<feature type="DNA-binding region" description="Integrase-type" evidence="12">
    <location>
        <begin position="722"/>
        <end position="771"/>
    </location>
</feature>
<reference evidence="18" key="3">
    <citation type="submission" date="2025-09" db="UniProtKB">
        <authorList>
            <consortium name="Ensembl"/>
        </authorList>
    </citation>
    <scope>IDENTIFICATION</scope>
</reference>
<evidence type="ECO:0000259" key="13">
    <source>
        <dbReference type="PROSITE" id="PS50876"/>
    </source>
</evidence>
<evidence type="ECO:0000256" key="5">
    <source>
        <dbReference type="ARBA" id="ARBA00022723"/>
    </source>
</evidence>
<dbReference type="FunCoup" id="A0A5F4WCU6">
    <property type="interactions" value="57"/>
</dbReference>
<dbReference type="Proteomes" id="UP000008225">
    <property type="component" value="Chromosome 14"/>
</dbReference>
<feature type="domain" description="Integrase catalytic" evidence="16">
    <location>
        <begin position="556"/>
        <end position="716"/>
    </location>
</feature>
<evidence type="ECO:0000256" key="1">
    <source>
        <dbReference type="ARBA" id="ARBA00010879"/>
    </source>
</evidence>
<dbReference type="InterPro" id="IPR043128">
    <property type="entry name" value="Rev_trsase/Diguanyl_cyclase"/>
</dbReference>
<dbReference type="Pfam" id="PF00078">
    <property type="entry name" value="RVT_1"/>
    <property type="match status" value="1"/>
</dbReference>
<dbReference type="PROSITE" id="PS50876">
    <property type="entry name" value="ZF_INTEGRASE"/>
    <property type="match status" value="1"/>
</dbReference>
<evidence type="ECO:0000256" key="10">
    <source>
        <dbReference type="ARBA" id="ARBA00023125"/>
    </source>
</evidence>
<dbReference type="Ensembl" id="ENSCJAT00000113223.2">
    <property type="protein sequence ID" value="ENSCJAP00000075462.1"/>
    <property type="gene ID" value="ENSCJAG00000058631.2"/>
</dbReference>
<dbReference type="InParanoid" id="A0A5F4WCU6"/>
<keyword evidence="11" id="KW-0862">Zinc</keyword>
<accession>A0A5F4WCU6</accession>
<dbReference type="InterPro" id="IPR002156">
    <property type="entry name" value="RNaseH_domain"/>
</dbReference>
<dbReference type="PROSITE" id="PS50879">
    <property type="entry name" value="RNASE_H_1"/>
    <property type="match status" value="1"/>
</dbReference>
<dbReference type="Pfam" id="PF00552">
    <property type="entry name" value="IN_DBD_C"/>
    <property type="match status" value="1"/>
</dbReference>
<dbReference type="GO" id="GO:0035613">
    <property type="term" value="F:RNA stem-loop binding"/>
    <property type="evidence" value="ECO:0007669"/>
    <property type="project" value="TreeGrafter"/>
</dbReference>
<evidence type="ECO:0000259" key="16">
    <source>
        <dbReference type="PROSITE" id="PS50994"/>
    </source>
</evidence>
<evidence type="ECO:0000256" key="6">
    <source>
        <dbReference type="ARBA" id="ARBA00022759"/>
    </source>
</evidence>
<feature type="domain" description="Integrase-type" evidence="17">
    <location>
        <begin position="722"/>
        <end position="771"/>
    </location>
</feature>
<dbReference type="SUPFAM" id="SSF56672">
    <property type="entry name" value="DNA/RNA polymerases"/>
    <property type="match status" value="1"/>
</dbReference>
<dbReference type="STRING" id="9483.ENSCJAP00000075462"/>
<dbReference type="GO" id="GO:0000731">
    <property type="term" value="P:DNA synthesis involved in DNA repair"/>
    <property type="evidence" value="ECO:0007669"/>
    <property type="project" value="UniProtKB-ARBA"/>
</dbReference>
<dbReference type="InterPro" id="IPR012337">
    <property type="entry name" value="RNaseH-like_sf"/>
</dbReference>
<dbReference type="SUPFAM" id="SSF46919">
    <property type="entry name" value="N-terminal Zn binding domain of HIV integrase"/>
    <property type="match status" value="1"/>
</dbReference>
<dbReference type="Gene3D" id="3.30.420.10">
    <property type="entry name" value="Ribonuclease H-like superfamily/Ribonuclease H"/>
    <property type="match status" value="2"/>
</dbReference>
<dbReference type="InterPro" id="IPR003308">
    <property type="entry name" value="Integrase_Zn-bd_dom_N"/>
</dbReference>
<dbReference type="SUPFAM" id="SSF50122">
    <property type="entry name" value="DNA-binding domain of retroviral integrase"/>
    <property type="match status" value="1"/>
</dbReference>
<dbReference type="GO" id="GO:0008270">
    <property type="term" value="F:zinc ion binding"/>
    <property type="evidence" value="ECO:0007669"/>
    <property type="project" value="UniProtKB-KW"/>
</dbReference>
<sequence>MVLMGALQPGLPSPVAIPLNYYKIVIDLKDCFFTIPLHPEDQKRFAFSVPSTNFKEPMKRYHCKVLPQGMANSPTLCQSFVALAIQPVRDTWKEIYIIHYMDDILLAGRVGQDVLSCFNALQTSLTQHGLLIAPEKVQLADPYTYLGFQLKGSQITTQKVQLRLDKLKTLNDFQKLLGDINWLLPHLKLCKADLKPLYDILNGDPNPTSPRELTSEGIQAIQTVEHAINHQTITFMDYSKPLQFIICQTSLSPTAVFWQTAPLMCVRLPNTPKRVLEPYYLMVASLIIQGRTMGKEYFGQEPSLIVQLYSKEPVQWLMQITDAWPVALASFSGQLDNHYPPHKLITFANRHEFVFPKITKLEPIPDGLIVFTDGSSTGIAAYVTQGHTVQFQTQSSSAQLTELQAVAAVFSAFPNQSLNVYTDSAYIAQSIPNLETAPIIKHTSSAAKLFEQLQQSIISRTHPFFIGHLRAHSGLPGPLSLGNLQADLATRNLHTYAIETETPLSQAQHTHSLHHLNAHSLRLLHHITREQARQIVKKCTQCATHLPVPHLGVNPRGLIPNALWQMDVTHIPELGNLKYVHVCVDTCSGYVFATLQTGEATKQVIGHLLSAFATLGCPQNIKTDNGPGYTSSAFARFCSKLNIQHVTGIPYNPQGQGIVERTHLTLKLTLQKIKKGEWYPIKGSPRNLIAHSLFILNFLTLDKDGHSAAERHWKSETQTKFASVMWKDPMTGSWHGPDPMLIWGRGSVCVYAKEADSARWLPERLVKQIDCKGTTERENNNPSQGIT</sequence>
<evidence type="ECO:0000256" key="4">
    <source>
        <dbReference type="ARBA" id="ARBA00022722"/>
    </source>
</evidence>
<dbReference type="Pfam" id="PF02022">
    <property type="entry name" value="Integrase_Zn"/>
    <property type="match status" value="1"/>
</dbReference>
<dbReference type="OMA" id="FICASLH"/>
<dbReference type="GO" id="GO:0015074">
    <property type="term" value="P:DNA integration"/>
    <property type="evidence" value="ECO:0007669"/>
    <property type="project" value="UniProtKB-KW"/>
</dbReference>
<evidence type="ECO:0000256" key="3">
    <source>
        <dbReference type="ARBA" id="ARBA00022695"/>
    </source>
</evidence>
<feature type="domain" description="Reverse transcriptase" evidence="14">
    <location>
        <begin position="1"/>
        <end position="150"/>
    </location>
</feature>
<dbReference type="InterPro" id="IPR001037">
    <property type="entry name" value="Integrase_C_retrovir"/>
</dbReference>
<dbReference type="PROSITE" id="PS51027">
    <property type="entry name" value="INTEGRASE_DBD"/>
    <property type="match status" value="1"/>
</dbReference>
<dbReference type="Gene3D" id="3.30.70.270">
    <property type="match status" value="3"/>
</dbReference>
<dbReference type="SUPFAM" id="SSF53098">
    <property type="entry name" value="Ribonuclease H-like"/>
    <property type="match status" value="2"/>
</dbReference>
<keyword evidence="11" id="KW-0863">Zinc-finger</keyword>
<dbReference type="GeneTree" id="ENSGT00670000098165"/>